<dbReference type="Proteomes" id="UP000499080">
    <property type="component" value="Unassembled WGS sequence"/>
</dbReference>
<protein>
    <submittedName>
        <fullName evidence="1">Uncharacterized protein</fullName>
    </submittedName>
</protein>
<comment type="caution">
    <text evidence="1">The sequence shown here is derived from an EMBL/GenBank/DDBJ whole genome shotgun (WGS) entry which is preliminary data.</text>
</comment>
<name>A0A4Y2TZ35_ARAVE</name>
<evidence type="ECO:0000313" key="2">
    <source>
        <dbReference type="Proteomes" id="UP000499080"/>
    </source>
</evidence>
<accession>A0A4Y2TZ35</accession>
<reference evidence="1 2" key="1">
    <citation type="journal article" date="2019" name="Sci. Rep.">
        <title>Orb-weaving spider Araneus ventricosus genome elucidates the spidroin gene catalogue.</title>
        <authorList>
            <person name="Kono N."/>
            <person name="Nakamura H."/>
            <person name="Ohtoshi R."/>
            <person name="Moran D.A.P."/>
            <person name="Shinohara A."/>
            <person name="Yoshida Y."/>
            <person name="Fujiwara M."/>
            <person name="Mori M."/>
            <person name="Tomita M."/>
            <person name="Arakawa K."/>
        </authorList>
    </citation>
    <scope>NUCLEOTIDE SEQUENCE [LARGE SCALE GENOMIC DNA]</scope>
</reference>
<dbReference type="EMBL" id="BGPR01031974">
    <property type="protein sequence ID" value="GBO05281.1"/>
    <property type="molecule type" value="Genomic_DNA"/>
</dbReference>
<sequence length="92" mass="10513">MTDTQSETPAGNCTEISIRRLPTFSQNVRSNPKTPRETTILCFAVPSSDVSDSFLRWSRIHRFVPFRGFVPFARNRILSFLLMIRILGVVPD</sequence>
<evidence type="ECO:0000313" key="1">
    <source>
        <dbReference type="EMBL" id="GBO05281.1"/>
    </source>
</evidence>
<gene>
    <name evidence="1" type="ORF">AVEN_198594_1</name>
</gene>
<dbReference type="AlphaFoldDB" id="A0A4Y2TZ35"/>
<keyword evidence="2" id="KW-1185">Reference proteome</keyword>
<organism evidence="1 2">
    <name type="scientific">Araneus ventricosus</name>
    <name type="common">Orbweaver spider</name>
    <name type="synonym">Epeira ventricosa</name>
    <dbReference type="NCBI Taxonomy" id="182803"/>
    <lineage>
        <taxon>Eukaryota</taxon>
        <taxon>Metazoa</taxon>
        <taxon>Ecdysozoa</taxon>
        <taxon>Arthropoda</taxon>
        <taxon>Chelicerata</taxon>
        <taxon>Arachnida</taxon>
        <taxon>Araneae</taxon>
        <taxon>Araneomorphae</taxon>
        <taxon>Entelegynae</taxon>
        <taxon>Araneoidea</taxon>
        <taxon>Araneidae</taxon>
        <taxon>Araneus</taxon>
    </lineage>
</organism>
<proteinExistence type="predicted"/>